<dbReference type="InterPro" id="IPR027417">
    <property type="entry name" value="P-loop_NTPase"/>
</dbReference>
<dbReference type="AlphaFoldDB" id="A0A6V8Q7Y6"/>
<comment type="caution">
    <text evidence="2">The sequence shown here is derived from an EMBL/GenBank/DDBJ whole genome shotgun (WGS) entry which is preliminary data.</text>
</comment>
<evidence type="ECO:0000259" key="1">
    <source>
        <dbReference type="Pfam" id="PF13173"/>
    </source>
</evidence>
<organism evidence="2 3">
    <name type="scientific">Candidatus Hakubella thermalkaliphila</name>
    <dbReference type="NCBI Taxonomy" id="2754717"/>
    <lineage>
        <taxon>Bacteria</taxon>
        <taxon>Bacillati</taxon>
        <taxon>Actinomycetota</taxon>
        <taxon>Actinomycetota incertae sedis</taxon>
        <taxon>Candidatus Hakubellales</taxon>
        <taxon>Candidatus Hakubellaceae</taxon>
        <taxon>Candidatus Hakubella</taxon>
    </lineage>
</organism>
<evidence type="ECO:0000313" key="2">
    <source>
        <dbReference type="EMBL" id="GFP40673.1"/>
    </source>
</evidence>
<dbReference type="Proteomes" id="UP000569018">
    <property type="component" value="Unassembled WGS sequence"/>
</dbReference>
<feature type="non-terminal residue" evidence="2">
    <location>
        <position position="146"/>
    </location>
</feature>
<dbReference type="SUPFAM" id="SSF52540">
    <property type="entry name" value="P-loop containing nucleoside triphosphate hydrolases"/>
    <property type="match status" value="1"/>
</dbReference>
<name>A0A6V8Q7Y6_9ACTN</name>
<dbReference type="PANTHER" id="PTHR43566:SF2">
    <property type="entry name" value="DUF4143 DOMAIN-CONTAINING PROTEIN"/>
    <property type="match status" value="1"/>
</dbReference>
<accession>A0A6V8Q7Y6</accession>
<feature type="domain" description="AAA" evidence="1">
    <location>
        <begin position="17"/>
        <end position="135"/>
    </location>
</feature>
<dbReference type="EMBL" id="BLSD01000386">
    <property type="protein sequence ID" value="GFP40673.1"/>
    <property type="molecule type" value="Genomic_DNA"/>
</dbReference>
<dbReference type="RefSeq" id="WP_176236446.1">
    <property type="nucleotide sequence ID" value="NZ_BLSD01000386.1"/>
</dbReference>
<dbReference type="PANTHER" id="PTHR43566">
    <property type="entry name" value="CONSERVED PROTEIN"/>
    <property type="match status" value="1"/>
</dbReference>
<reference evidence="2 3" key="1">
    <citation type="journal article" date="2020" name="Front. Microbiol.">
        <title>Single-cell genomics of novel Actinobacteria with the Wood-Ljungdahl pathway discovered in a serpentinizing system.</title>
        <authorList>
            <person name="Merino N."/>
            <person name="Kawai M."/>
            <person name="Boyd E.S."/>
            <person name="Colman D.R."/>
            <person name="McGlynn S.E."/>
            <person name="Nealson K.H."/>
            <person name="Kurokawa K."/>
            <person name="Hongoh Y."/>
        </authorList>
    </citation>
    <scope>NUCLEOTIDE SEQUENCE [LARGE SCALE GENOMIC DNA]</scope>
    <source>
        <strain evidence="2 3">S47</strain>
    </source>
</reference>
<sequence>MIRRHLYEIILESLQDFPVVLLTGARQVGKSTLAQALPSERWPAAYLTLDDRAILDAALRAPDGFVTGTPPPVIIDEVQRAPDLLRAIKRVVDRDPKPGQYLLTGSANLMTLKTVSESLAGRVALHELHPFSWTEWAGREPPQNIL</sequence>
<dbReference type="InterPro" id="IPR041682">
    <property type="entry name" value="AAA_14"/>
</dbReference>
<protein>
    <recommendedName>
        <fullName evidence="1">AAA domain-containing protein</fullName>
    </recommendedName>
</protein>
<evidence type="ECO:0000313" key="3">
    <source>
        <dbReference type="Proteomes" id="UP000569018"/>
    </source>
</evidence>
<proteinExistence type="predicted"/>
<gene>
    <name evidence="2" type="ORF">HKBW3S47_02370</name>
</gene>
<dbReference type="Pfam" id="PF13173">
    <property type="entry name" value="AAA_14"/>
    <property type="match status" value="1"/>
</dbReference>